<dbReference type="GO" id="GO:0019346">
    <property type="term" value="P:transsulfuration"/>
    <property type="evidence" value="ECO:0007669"/>
    <property type="project" value="InterPro"/>
</dbReference>
<evidence type="ECO:0000256" key="8">
    <source>
        <dbReference type="RuleBase" id="RU362118"/>
    </source>
</evidence>
<dbReference type="GO" id="GO:0047982">
    <property type="term" value="F:homocysteine desulfhydrase activity"/>
    <property type="evidence" value="ECO:0007669"/>
    <property type="project" value="UniProtKB-EC"/>
</dbReference>
<evidence type="ECO:0000256" key="6">
    <source>
        <dbReference type="ARBA" id="ARBA00052699"/>
    </source>
</evidence>
<comment type="cofactor">
    <cofactor evidence="1 8">
        <name>pyridoxal 5'-phosphate</name>
        <dbReference type="ChEBI" id="CHEBI:597326"/>
    </cofactor>
</comment>
<evidence type="ECO:0000256" key="1">
    <source>
        <dbReference type="ARBA" id="ARBA00001933"/>
    </source>
</evidence>
<sequence>MHFNTRTVHFAQKDGSDKIAKTKPIYQTSAFSFKSLEDLESFYSGEKSFLYTRVGNPNTQELGMAVASLEGAPAGIATSSGMSAILVALLVVLKSGDHVIACDDLYGGTYQLLFEELENCGIEATMVPFADQTAVENAITENTKVIFTETLSNPLLRVEDIEGIVEIARRHGLLTIMDNTFATPYLIQPYSVGVNLVVHSATKYIGGHSDVTAGIVAGDSDLVGRARDRAVNMGANLGPFDGWLACRGLKTLSIRMQRHAENAKRLADFFKERSDINAVYYPENLSEKGNGAIVTVELNQNRVELSTFFKSLSWIKIVATLAGVETSVSHPATTSHRALPKDLCDKLGINDSVIRISVGIEEIEDIIGAFEQALNRAKM</sequence>
<accession>A0A4R2NEP9</accession>
<comment type="catalytic activity">
    <reaction evidence="6">
        <text>L-methionine + H2O = methanethiol + 2-oxobutanoate + NH4(+)</text>
        <dbReference type="Rhea" id="RHEA:23800"/>
        <dbReference type="ChEBI" id="CHEBI:15377"/>
        <dbReference type="ChEBI" id="CHEBI:16007"/>
        <dbReference type="ChEBI" id="CHEBI:16763"/>
        <dbReference type="ChEBI" id="CHEBI:28938"/>
        <dbReference type="ChEBI" id="CHEBI:57844"/>
        <dbReference type="EC" id="4.4.1.11"/>
    </reaction>
    <physiologicalReaction direction="left-to-right" evidence="6">
        <dbReference type="Rhea" id="RHEA:23801"/>
    </physiologicalReaction>
</comment>
<dbReference type="PIRSF" id="PIRSF001434">
    <property type="entry name" value="CGS"/>
    <property type="match status" value="1"/>
</dbReference>
<evidence type="ECO:0000256" key="2">
    <source>
        <dbReference type="ARBA" id="ARBA00022898"/>
    </source>
</evidence>
<dbReference type="FunFam" id="3.40.640.10:FF:000046">
    <property type="entry name" value="Cystathionine gamma-lyase"/>
    <property type="match status" value="1"/>
</dbReference>
<evidence type="ECO:0000256" key="5">
    <source>
        <dbReference type="ARBA" id="ARBA00048780"/>
    </source>
</evidence>
<dbReference type="Gene3D" id="3.40.640.10">
    <property type="entry name" value="Type I PLP-dependent aspartate aminotransferase-like (Major domain)"/>
    <property type="match status" value="1"/>
</dbReference>
<comment type="catalytic activity">
    <reaction evidence="5">
        <text>L-homocysteine + H2O = 2-oxobutanoate + hydrogen sulfide + NH4(+) + H(+)</text>
        <dbReference type="Rhea" id="RHEA:14501"/>
        <dbReference type="ChEBI" id="CHEBI:15377"/>
        <dbReference type="ChEBI" id="CHEBI:15378"/>
        <dbReference type="ChEBI" id="CHEBI:16763"/>
        <dbReference type="ChEBI" id="CHEBI:28938"/>
        <dbReference type="ChEBI" id="CHEBI:29919"/>
        <dbReference type="ChEBI" id="CHEBI:58199"/>
        <dbReference type="EC" id="4.4.1.2"/>
    </reaction>
    <physiologicalReaction direction="left-to-right" evidence="5">
        <dbReference type="Rhea" id="RHEA:14502"/>
    </physiologicalReaction>
</comment>
<dbReference type="EC" id="4.4.1.2" evidence="3"/>
<dbReference type="GO" id="GO:0018826">
    <property type="term" value="F:methionine gamma-lyase activity"/>
    <property type="evidence" value="ECO:0007669"/>
    <property type="project" value="UniProtKB-EC"/>
</dbReference>
<dbReference type="Proteomes" id="UP000295416">
    <property type="component" value="Unassembled WGS sequence"/>
</dbReference>
<dbReference type="Gene3D" id="3.90.1150.10">
    <property type="entry name" value="Aspartate Aminotransferase, domain 1"/>
    <property type="match status" value="1"/>
</dbReference>
<dbReference type="GO" id="GO:0005737">
    <property type="term" value="C:cytoplasm"/>
    <property type="evidence" value="ECO:0007669"/>
    <property type="project" value="TreeGrafter"/>
</dbReference>
<dbReference type="CDD" id="cd00614">
    <property type="entry name" value="CGS_like"/>
    <property type="match status" value="1"/>
</dbReference>
<comment type="similarity">
    <text evidence="8">Belongs to the trans-sulfuration enzymes family.</text>
</comment>
<organism evidence="9 10">
    <name type="scientific">Scopulibacillus darangshiensis</name>
    <dbReference type="NCBI Taxonomy" id="442528"/>
    <lineage>
        <taxon>Bacteria</taxon>
        <taxon>Bacillati</taxon>
        <taxon>Bacillota</taxon>
        <taxon>Bacilli</taxon>
        <taxon>Bacillales</taxon>
        <taxon>Sporolactobacillaceae</taxon>
        <taxon>Scopulibacillus</taxon>
    </lineage>
</organism>
<gene>
    <name evidence="9" type="ORF">EV207_1592</name>
</gene>
<dbReference type="AlphaFoldDB" id="A0A4R2NEP9"/>
<dbReference type="RefSeq" id="WP_132748252.1">
    <property type="nucleotide sequence ID" value="NZ_SLXK01000059.1"/>
</dbReference>
<comment type="caution">
    <text evidence="9">The sequence shown here is derived from an EMBL/GenBank/DDBJ whole genome shotgun (WGS) entry which is preliminary data.</text>
</comment>
<dbReference type="InterPro" id="IPR000277">
    <property type="entry name" value="Cys/Met-Metab_PyrdxlP-dep_enz"/>
</dbReference>
<dbReference type="OrthoDB" id="9803887at2"/>
<dbReference type="EMBL" id="SLXK01000059">
    <property type="protein sequence ID" value="TCP19717.1"/>
    <property type="molecule type" value="Genomic_DNA"/>
</dbReference>
<dbReference type="InterPro" id="IPR015421">
    <property type="entry name" value="PyrdxlP-dep_Trfase_major"/>
</dbReference>
<keyword evidence="2 7" id="KW-0663">Pyridoxal phosphate</keyword>
<protein>
    <recommendedName>
        <fullName evidence="3">homocysteine desulfhydrase</fullName>
        <ecNumber evidence="3">4.4.1.2</ecNumber>
    </recommendedName>
    <alternativeName>
        <fullName evidence="4">Homocysteine desulfhydrase</fullName>
    </alternativeName>
</protein>
<evidence type="ECO:0000256" key="3">
    <source>
        <dbReference type="ARBA" id="ARBA00047175"/>
    </source>
</evidence>
<evidence type="ECO:0000256" key="4">
    <source>
        <dbReference type="ARBA" id="ARBA00047199"/>
    </source>
</evidence>
<proteinExistence type="inferred from homology"/>
<dbReference type="InterPro" id="IPR015424">
    <property type="entry name" value="PyrdxlP-dep_Trfase"/>
</dbReference>
<dbReference type="InterPro" id="IPR015422">
    <property type="entry name" value="PyrdxlP-dep_Trfase_small"/>
</dbReference>
<evidence type="ECO:0000256" key="7">
    <source>
        <dbReference type="PIRSR" id="PIRSR001434-2"/>
    </source>
</evidence>
<name>A0A4R2NEP9_9BACL</name>
<dbReference type="Pfam" id="PF01053">
    <property type="entry name" value="Cys_Met_Meta_PP"/>
    <property type="match status" value="1"/>
</dbReference>
<feature type="modified residue" description="N6-(pyridoxal phosphate)lysine" evidence="7">
    <location>
        <position position="203"/>
    </location>
</feature>
<dbReference type="PANTHER" id="PTHR11808">
    <property type="entry name" value="TRANS-SULFURATION ENZYME FAMILY MEMBER"/>
    <property type="match status" value="1"/>
</dbReference>
<dbReference type="GO" id="GO:0030170">
    <property type="term" value="F:pyridoxal phosphate binding"/>
    <property type="evidence" value="ECO:0007669"/>
    <property type="project" value="InterPro"/>
</dbReference>
<evidence type="ECO:0000313" key="9">
    <source>
        <dbReference type="EMBL" id="TCP19717.1"/>
    </source>
</evidence>
<keyword evidence="10" id="KW-1185">Reference proteome</keyword>
<evidence type="ECO:0000313" key="10">
    <source>
        <dbReference type="Proteomes" id="UP000295416"/>
    </source>
</evidence>
<reference evidence="9 10" key="1">
    <citation type="submission" date="2019-03" db="EMBL/GenBank/DDBJ databases">
        <title>Genomic Encyclopedia of Type Strains, Phase IV (KMG-IV): sequencing the most valuable type-strain genomes for metagenomic binning, comparative biology and taxonomic classification.</title>
        <authorList>
            <person name="Goeker M."/>
        </authorList>
    </citation>
    <scope>NUCLEOTIDE SEQUENCE [LARGE SCALE GENOMIC DNA]</scope>
    <source>
        <strain evidence="9 10">DSM 19377</strain>
    </source>
</reference>
<dbReference type="SUPFAM" id="SSF53383">
    <property type="entry name" value="PLP-dependent transferases"/>
    <property type="match status" value="1"/>
</dbReference>